<protein>
    <recommendedName>
        <fullName evidence="3">VCBS repeat-containing protein</fullName>
    </recommendedName>
</protein>
<dbReference type="InterPro" id="IPR028994">
    <property type="entry name" value="Integrin_alpha_N"/>
</dbReference>
<dbReference type="PANTHER" id="PTHR46580">
    <property type="entry name" value="SENSOR KINASE-RELATED"/>
    <property type="match status" value="1"/>
</dbReference>
<dbReference type="Proteomes" id="UP000006327">
    <property type="component" value="Unassembled WGS sequence"/>
</dbReference>
<comment type="caution">
    <text evidence="1">The sequence shown here is derived from an EMBL/GenBank/DDBJ whole genome shotgun (WGS) entry which is preliminary data.</text>
</comment>
<reference evidence="1 2" key="1">
    <citation type="journal article" date="2017" name="Antonie Van Leeuwenhoek">
        <title>Rhizobium rhizosphaerae sp. nov., a novel species isolated from rice rhizosphere.</title>
        <authorList>
            <person name="Zhao J.J."/>
            <person name="Zhang J."/>
            <person name="Zhang R.J."/>
            <person name="Zhang C.W."/>
            <person name="Yin H.Q."/>
            <person name="Zhang X.X."/>
        </authorList>
    </citation>
    <scope>NUCLEOTIDE SEQUENCE [LARGE SCALE GENOMIC DNA]</scope>
    <source>
        <strain evidence="1 2">BSs20135</strain>
    </source>
</reference>
<dbReference type="Pfam" id="PF22352">
    <property type="entry name" value="K319L-like_PKD"/>
    <property type="match status" value="1"/>
</dbReference>
<name>K6YCF4_9ALTE</name>
<dbReference type="SUPFAM" id="SSF69318">
    <property type="entry name" value="Integrin alpha N-terminal domain"/>
    <property type="match status" value="2"/>
</dbReference>
<dbReference type="InterPro" id="IPR013783">
    <property type="entry name" value="Ig-like_fold"/>
</dbReference>
<sequence length="767" mass="84594">MYSGLQSKADITEANAKSIVDVLIGDVFSAGLATASSDGQSTVEGDQLIGGCGGTAKFTDNRNAANLRGTLLLEFSNYNDCSGTVLDGGVTFDIKDWDFYRDDLGSGSIEFSKVTLRDQEANLSLHGDLNYHLEPGTATESFNMHSLEINDNVNGKQYWFENYQQVTKYDDSRSLTNEIGLNIQGRLYLSDQGFIDVETNTDLVCVASDRSYCLADVIGTGKVIINGNQNSKAILSFVEHKYEDYGQILKILIDENGNGAAKPLELVHLGGTSSDTPPFAFAGDDIAVNFNGSNKVSLSGLLSFDADGDSFSYSWHVEPASSYLCQLSVNFSSHASNIQLINEETATPSVIVSEYGEYCIGLTVTDDTGNKSTDSIAVRFNKIELFDTYRQEMVVDGRFTRLNSMTTVDIDADGKHELFLHHNTGTRGYVFNRNEQGSYDHLVTNKLESSLSRGRHNFADITGDGNPEWLFIEGRGLTSALVYSPISPSGELGPQVELTEVPNVSLKWPQVVDLNGDEIPDIFMNLEHVYKELHFGLQSEQGEFDFVVFDRDSSVDIPNTQSLTAFAVGDIDSDGQTELAVLIRRSFGDLYLQIVSFDGKDFITTQEVQVDDDCNLSAERACFPYNFTIQDLNGDGVSEIVFALGQRYKGYELFVYSIDGDTLSGTSTFLDTLPVEVRHSYNSVELEDRPARFADFNADGLLDILVNVNFDYSLLLFQQEGKTFGPSVRIPFISQDALIEDINEDGKPDVVMTTGRELLIHLNKFTK</sequence>
<dbReference type="EMBL" id="BAEO01000063">
    <property type="protein sequence ID" value="GAC21641.1"/>
    <property type="molecule type" value="Genomic_DNA"/>
</dbReference>
<evidence type="ECO:0000313" key="1">
    <source>
        <dbReference type="EMBL" id="GAC21641.1"/>
    </source>
</evidence>
<proteinExistence type="predicted"/>
<dbReference type="Gene3D" id="2.60.40.10">
    <property type="entry name" value="Immunoglobulins"/>
    <property type="match status" value="1"/>
</dbReference>
<gene>
    <name evidence="1" type="ORF">GARC_4700</name>
</gene>
<keyword evidence="2" id="KW-1185">Reference proteome</keyword>
<accession>K6YCF4</accession>
<dbReference type="PANTHER" id="PTHR46580:SF2">
    <property type="entry name" value="MAM DOMAIN-CONTAINING PROTEIN"/>
    <property type="match status" value="1"/>
</dbReference>
<dbReference type="AlphaFoldDB" id="K6YCF4"/>
<evidence type="ECO:0008006" key="3">
    <source>
        <dbReference type="Google" id="ProtNLM"/>
    </source>
</evidence>
<evidence type="ECO:0000313" key="2">
    <source>
        <dbReference type="Proteomes" id="UP000006327"/>
    </source>
</evidence>
<organism evidence="1 2">
    <name type="scientific">Paraglaciecola arctica BSs20135</name>
    <dbReference type="NCBI Taxonomy" id="493475"/>
    <lineage>
        <taxon>Bacteria</taxon>
        <taxon>Pseudomonadati</taxon>
        <taxon>Pseudomonadota</taxon>
        <taxon>Gammaproteobacteria</taxon>
        <taxon>Alteromonadales</taxon>
        <taxon>Alteromonadaceae</taxon>
        <taxon>Paraglaciecola</taxon>
    </lineage>
</organism>
<dbReference type="Gene3D" id="2.130.10.130">
    <property type="entry name" value="Integrin alpha, N-terminal"/>
    <property type="match status" value="1"/>
</dbReference>
<dbReference type="STRING" id="493475.GARC_4700"/>